<feature type="transmembrane region" description="Helical" evidence="1">
    <location>
        <begin position="146"/>
        <end position="164"/>
    </location>
</feature>
<feature type="transmembrane region" description="Helical" evidence="1">
    <location>
        <begin position="207"/>
        <end position="227"/>
    </location>
</feature>
<keyword evidence="1" id="KW-0472">Membrane</keyword>
<feature type="transmembrane region" description="Helical" evidence="1">
    <location>
        <begin position="101"/>
        <end position="134"/>
    </location>
</feature>
<sequence>MWIVLTLISAFLFAVLNILDKFGLERWVKHPMVQALFFGFLGLITAGFIFIFKDTSSISLGRALLAIFVGVFAFLSGYLYLKAAMVEEISRVVPVLRLDSFMVLVLSSIFLNEIFTSRRYVGIFFLIIGPFIIYSENLRKIRLTKGFWLTFFSVVAVGFQYVLNKYLLRFADFWTVFAYNRIGVFLVIIPLLLIYKKDIKSNFKETGKALTPFLIFSQTLAIGAVFLHTSAISKGYVSLVSVLSSAQLLFVIGITTVLSIFFPKILKENTSKKIVLKKTTAAVLMLVGVYLIS</sequence>
<organism evidence="3 4">
    <name type="scientific">candidate division CPR2 bacterium GW2011_GWC1_41_48</name>
    <dbReference type="NCBI Taxonomy" id="1618344"/>
    <lineage>
        <taxon>Bacteria</taxon>
        <taxon>Bacteria division CPR2</taxon>
    </lineage>
</organism>
<dbReference type="InterPro" id="IPR000620">
    <property type="entry name" value="EamA_dom"/>
</dbReference>
<dbReference type="InterPro" id="IPR037185">
    <property type="entry name" value="EmrE-like"/>
</dbReference>
<dbReference type="Pfam" id="PF00892">
    <property type="entry name" value="EamA"/>
    <property type="match status" value="1"/>
</dbReference>
<dbReference type="EMBL" id="LCBL01000003">
    <property type="protein sequence ID" value="KKS09035.1"/>
    <property type="molecule type" value="Genomic_DNA"/>
</dbReference>
<feature type="transmembrane region" description="Helical" evidence="1">
    <location>
        <begin position="239"/>
        <end position="262"/>
    </location>
</feature>
<reference evidence="3 4" key="1">
    <citation type="journal article" date="2015" name="Nature">
        <title>rRNA introns, odd ribosomes, and small enigmatic genomes across a large radiation of phyla.</title>
        <authorList>
            <person name="Brown C.T."/>
            <person name="Hug L.A."/>
            <person name="Thomas B.C."/>
            <person name="Sharon I."/>
            <person name="Castelle C.J."/>
            <person name="Singh A."/>
            <person name="Wilkins M.J."/>
            <person name="Williams K.H."/>
            <person name="Banfield J.F."/>
        </authorList>
    </citation>
    <scope>NUCLEOTIDE SEQUENCE [LARGE SCALE GENOMIC DNA]</scope>
</reference>
<feature type="transmembrane region" description="Helical" evidence="1">
    <location>
        <begin position="33"/>
        <end position="52"/>
    </location>
</feature>
<protein>
    <submittedName>
        <fullName evidence="3">Conserved hypothetical membrane protein, DUF6 family</fullName>
    </submittedName>
</protein>
<feature type="transmembrane region" description="Helical" evidence="1">
    <location>
        <begin position="176"/>
        <end position="195"/>
    </location>
</feature>
<feature type="transmembrane region" description="Helical" evidence="1">
    <location>
        <begin position="64"/>
        <end position="81"/>
    </location>
</feature>
<evidence type="ECO:0000313" key="3">
    <source>
        <dbReference type="EMBL" id="KKS09035.1"/>
    </source>
</evidence>
<dbReference type="PATRIC" id="fig|1618344.3.peg.739"/>
<gene>
    <name evidence="3" type="ORF">UU65_C0003G0090</name>
</gene>
<name>A0A0G0W7U2_UNCC2</name>
<dbReference type="GO" id="GO:0016020">
    <property type="term" value="C:membrane"/>
    <property type="evidence" value="ECO:0007669"/>
    <property type="project" value="InterPro"/>
</dbReference>
<keyword evidence="1" id="KW-1133">Transmembrane helix</keyword>
<proteinExistence type="predicted"/>
<evidence type="ECO:0000259" key="2">
    <source>
        <dbReference type="Pfam" id="PF00892"/>
    </source>
</evidence>
<keyword evidence="1" id="KW-0812">Transmembrane</keyword>
<dbReference type="AlphaFoldDB" id="A0A0G0W7U2"/>
<feature type="domain" description="EamA" evidence="2">
    <location>
        <begin position="2"/>
        <end position="134"/>
    </location>
</feature>
<evidence type="ECO:0000256" key="1">
    <source>
        <dbReference type="SAM" id="Phobius"/>
    </source>
</evidence>
<dbReference type="Proteomes" id="UP000033869">
    <property type="component" value="Unassembled WGS sequence"/>
</dbReference>
<feature type="transmembrane region" description="Helical" evidence="1">
    <location>
        <begin position="274"/>
        <end position="292"/>
    </location>
</feature>
<comment type="caution">
    <text evidence="3">The sequence shown here is derived from an EMBL/GenBank/DDBJ whole genome shotgun (WGS) entry which is preliminary data.</text>
</comment>
<evidence type="ECO:0000313" key="4">
    <source>
        <dbReference type="Proteomes" id="UP000033869"/>
    </source>
</evidence>
<accession>A0A0G0W7U2</accession>
<dbReference type="SUPFAM" id="SSF103481">
    <property type="entry name" value="Multidrug resistance efflux transporter EmrE"/>
    <property type="match status" value="1"/>
</dbReference>